<proteinExistence type="predicted"/>
<dbReference type="InterPro" id="IPR006140">
    <property type="entry name" value="D-isomer_DH_NAD-bd"/>
</dbReference>
<keyword evidence="5" id="KW-1185">Reference proteome</keyword>
<protein>
    <submittedName>
        <fullName evidence="4">2-hydroxyacid dehydrogenase</fullName>
    </submittedName>
</protein>
<evidence type="ECO:0000313" key="4">
    <source>
        <dbReference type="EMBL" id="GAA3592168.1"/>
    </source>
</evidence>
<keyword evidence="1" id="KW-0560">Oxidoreductase</keyword>
<accession>A0ABP6YX60</accession>
<dbReference type="EMBL" id="BAAAZO010000001">
    <property type="protein sequence ID" value="GAA3592168.1"/>
    <property type="molecule type" value="Genomic_DNA"/>
</dbReference>
<evidence type="ECO:0000256" key="1">
    <source>
        <dbReference type="ARBA" id="ARBA00023002"/>
    </source>
</evidence>
<dbReference type="CDD" id="cd12166">
    <property type="entry name" value="2-Hacid_dh_7"/>
    <property type="match status" value="1"/>
</dbReference>
<dbReference type="PANTHER" id="PTHR10996">
    <property type="entry name" value="2-HYDROXYACID DEHYDROGENASE-RELATED"/>
    <property type="match status" value="1"/>
</dbReference>
<dbReference type="Pfam" id="PF02826">
    <property type="entry name" value="2-Hacid_dh_C"/>
    <property type="match status" value="1"/>
</dbReference>
<keyword evidence="2" id="KW-0520">NAD</keyword>
<evidence type="ECO:0000313" key="5">
    <source>
        <dbReference type="Proteomes" id="UP001501074"/>
    </source>
</evidence>
<organism evidence="4 5">
    <name type="scientific">Kineosporia mesophila</name>
    <dbReference type="NCBI Taxonomy" id="566012"/>
    <lineage>
        <taxon>Bacteria</taxon>
        <taxon>Bacillati</taxon>
        <taxon>Actinomycetota</taxon>
        <taxon>Actinomycetes</taxon>
        <taxon>Kineosporiales</taxon>
        <taxon>Kineosporiaceae</taxon>
        <taxon>Kineosporia</taxon>
    </lineage>
</organism>
<sequence length="304" mass="31772">MAIVVSLPSDELLEAVSGVPGITAVRWTLQGPPPRRDLDLVVVPYLSQAGALSVLDQVDRCVVQSQSIGYDGVAEVLPEGLTFCNAASVHETSTAELTLGLIIAAQRELPRFVRAADHGAWEGGQTRSLADSTVLVIGQGGVGQAIMARLAPFEVTLVRVASTRRTDAGGVVHGISELPELLPTADVVVVVVPLNPSTTGLVDAAFLRAMKAGALFVNVARGPVAVTDDLVEELSTGRIRAALDVTDPEPLPAGHALWKLDNVIITPHVGGNTTAMAPRVAALVRSQAEALRDGKPLRNVVIQP</sequence>
<name>A0ABP6YX60_9ACTN</name>
<dbReference type="Gene3D" id="3.40.50.720">
    <property type="entry name" value="NAD(P)-binding Rossmann-like Domain"/>
    <property type="match status" value="2"/>
</dbReference>
<gene>
    <name evidence="4" type="ORF">GCM10022223_03550</name>
</gene>
<feature type="domain" description="D-isomer specific 2-hydroxyacid dehydrogenase NAD-binding" evidence="3">
    <location>
        <begin position="99"/>
        <end position="270"/>
    </location>
</feature>
<dbReference type="PANTHER" id="PTHR10996:SF178">
    <property type="entry name" value="2-HYDROXYACID DEHYDROGENASE YGL185C-RELATED"/>
    <property type="match status" value="1"/>
</dbReference>
<evidence type="ECO:0000256" key="2">
    <source>
        <dbReference type="ARBA" id="ARBA00023027"/>
    </source>
</evidence>
<comment type="caution">
    <text evidence="4">The sequence shown here is derived from an EMBL/GenBank/DDBJ whole genome shotgun (WGS) entry which is preliminary data.</text>
</comment>
<dbReference type="InterPro" id="IPR050223">
    <property type="entry name" value="D-isomer_2-hydroxyacid_DH"/>
</dbReference>
<dbReference type="InterPro" id="IPR036291">
    <property type="entry name" value="NAD(P)-bd_dom_sf"/>
</dbReference>
<dbReference type="RefSeq" id="WP_231484986.1">
    <property type="nucleotide sequence ID" value="NZ_BAAAZO010000001.1"/>
</dbReference>
<evidence type="ECO:0000259" key="3">
    <source>
        <dbReference type="Pfam" id="PF02826"/>
    </source>
</evidence>
<reference evidence="5" key="1">
    <citation type="journal article" date="2019" name="Int. J. Syst. Evol. Microbiol.">
        <title>The Global Catalogue of Microorganisms (GCM) 10K type strain sequencing project: providing services to taxonomists for standard genome sequencing and annotation.</title>
        <authorList>
            <consortium name="The Broad Institute Genomics Platform"/>
            <consortium name="The Broad Institute Genome Sequencing Center for Infectious Disease"/>
            <person name="Wu L."/>
            <person name="Ma J."/>
        </authorList>
    </citation>
    <scope>NUCLEOTIDE SEQUENCE [LARGE SCALE GENOMIC DNA]</scope>
    <source>
        <strain evidence="5">JCM 16902</strain>
    </source>
</reference>
<dbReference type="SUPFAM" id="SSF51735">
    <property type="entry name" value="NAD(P)-binding Rossmann-fold domains"/>
    <property type="match status" value="1"/>
</dbReference>
<dbReference type="Proteomes" id="UP001501074">
    <property type="component" value="Unassembled WGS sequence"/>
</dbReference>